<evidence type="ECO:0000313" key="2">
    <source>
        <dbReference type="Proteomes" id="UP000823485"/>
    </source>
</evidence>
<reference evidence="1 2" key="1">
    <citation type="submission" date="2021-01" db="EMBL/GenBank/DDBJ databases">
        <title>Genomic Encyclopedia of Type Strains, Phase IV (KMG-IV): sequencing the most valuable type-strain genomes for metagenomic binning, comparative biology and taxonomic classification.</title>
        <authorList>
            <person name="Goeker M."/>
        </authorList>
    </citation>
    <scope>NUCLEOTIDE SEQUENCE [LARGE SCALE GENOMIC DNA]</scope>
    <source>
        <strain evidence="1 2">DSM 105453</strain>
    </source>
</reference>
<comment type="caution">
    <text evidence="1">The sequence shown here is derived from an EMBL/GenBank/DDBJ whole genome shotgun (WGS) entry which is preliminary data.</text>
</comment>
<keyword evidence="2" id="KW-1185">Reference proteome</keyword>
<accession>A0ABS2R9V0</accession>
<evidence type="ECO:0000313" key="1">
    <source>
        <dbReference type="EMBL" id="MBM7716165.1"/>
    </source>
</evidence>
<organism evidence="1 2">
    <name type="scientific">Siminovitchia thermophila</name>
    <dbReference type="NCBI Taxonomy" id="1245522"/>
    <lineage>
        <taxon>Bacteria</taxon>
        <taxon>Bacillati</taxon>
        <taxon>Bacillota</taxon>
        <taxon>Bacilli</taxon>
        <taxon>Bacillales</taxon>
        <taxon>Bacillaceae</taxon>
        <taxon>Siminovitchia</taxon>
    </lineage>
</organism>
<dbReference type="EMBL" id="JAFBFH010000023">
    <property type="protein sequence ID" value="MBM7716165.1"/>
    <property type="molecule type" value="Genomic_DNA"/>
</dbReference>
<sequence>MKPKIKTSFFCNRCGRYHECEPEDIDFTGNLFHDFHAYFGYSSPFDGDLLEFSLCELCLFEILRDFKHVPKLDGKNPVEAFDRCRTEKHPYYEDTFIKNYKEVEDLSKK</sequence>
<gene>
    <name evidence="1" type="ORF">JOC94_003176</name>
</gene>
<protein>
    <submittedName>
        <fullName evidence="1">Uncharacterized protein</fullName>
    </submittedName>
</protein>
<dbReference type="RefSeq" id="WP_077113900.1">
    <property type="nucleotide sequence ID" value="NZ_JAFBFH010000023.1"/>
</dbReference>
<dbReference type="Proteomes" id="UP000823485">
    <property type="component" value="Unassembled WGS sequence"/>
</dbReference>
<proteinExistence type="predicted"/>
<name>A0ABS2R9V0_9BACI</name>